<dbReference type="EMBL" id="GGEC01089939">
    <property type="protein sequence ID" value="MBX70423.1"/>
    <property type="molecule type" value="Transcribed_RNA"/>
</dbReference>
<name>A0A2P2QTU6_RHIMU</name>
<dbReference type="AlphaFoldDB" id="A0A2P2QTU6"/>
<protein>
    <submittedName>
        <fullName evidence="2">Uncharacterized protein</fullName>
    </submittedName>
</protein>
<evidence type="ECO:0000256" key="1">
    <source>
        <dbReference type="SAM" id="Phobius"/>
    </source>
</evidence>
<organism evidence="2">
    <name type="scientific">Rhizophora mucronata</name>
    <name type="common">Asiatic mangrove</name>
    <dbReference type="NCBI Taxonomy" id="61149"/>
    <lineage>
        <taxon>Eukaryota</taxon>
        <taxon>Viridiplantae</taxon>
        <taxon>Streptophyta</taxon>
        <taxon>Embryophyta</taxon>
        <taxon>Tracheophyta</taxon>
        <taxon>Spermatophyta</taxon>
        <taxon>Magnoliopsida</taxon>
        <taxon>eudicotyledons</taxon>
        <taxon>Gunneridae</taxon>
        <taxon>Pentapetalae</taxon>
        <taxon>rosids</taxon>
        <taxon>fabids</taxon>
        <taxon>Malpighiales</taxon>
        <taxon>Rhizophoraceae</taxon>
        <taxon>Rhizophora</taxon>
    </lineage>
</organism>
<reference evidence="2" key="1">
    <citation type="submission" date="2018-02" db="EMBL/GenBank/DDBJ databases">
        <title>Rhizophora mucronata_Transcriptome.</title>
        <authorList>
            <person name="Meera S.P."/>
            <person name="Sreeshan A."/>
            <person name="Augustine A."/>
        </authorList>
    </citation>
    <scope>NUCLEOTIDE SEQUENCE</scope>
    <source>
        <tissue evidence="2">Leaf</tissue>
    </source>
</reference>
<keyword evidence="1" id="KW-0472">Membrane</keyword>
<sequence>MPADPVINIDVLSICWSWWTLLFGLPFTFDCS</sequence>
<evidence type="ECO:0000313" key="2">
    <source>
        <dbReference type="EMBL" id="MBX70423.1"/>
    </source>
</evidence>
<proteinExistence type="predicted"/>
<feature type="transmembrane region" description="Helical" evidence="1">
    <location>
        <begin position="6"/>
        <end position="29"/>
    </location>
</feature>
<keyword evidence="1" id="KW-0812">Transmembrane</keyword>
<accession>A0A2P2QTU6</accession>
<keyword evidence="1" id="KW-1133">Transmembrane helix</keyword>